<dbReference type="AlphaFoldDB" id="A0A1H9LLR1"/>
<evidence type="ECO:0000313" key="3">
    <source>
        <dbReference type="EMBL" id="SER12442.1"/>
    </source>
</evidence>
<evidence type="ECO:0000259" key="2">
    <source>
        <dbReference type="Pfam" id="PF21537"/>
    </source>
</evidence>
<protein>
    <submittedName>
        <fullName evidence="3">TIGR03943 family protein</fullName>
    </submittedName>
</protein>
<reference evidence="3 4" key="1">
    <citation type="submission" date="2016-10" db="EMBL/GenBank/DDBJ databases">
        <authorList>
            <person name="de Groot N.N."/>
        </authorList>
    </citation>
    <scope>NUCLEOTIDE SEQUENCE [LARGE SCALE GENOMIC DNA]</scope>
    <source>
        <strain evidence="3 4">AR40</strain>
    </source>
</reference>
<dbReference type="Pfam" id="PF21537">
    <property type="entry name" value="DUF1980_C"/>
    <property type="match status" value="1"/>
</dbReference>
<dbReference type="eggNOG" id="COG0523">
    <property type="taxonomic scope" value="Bacteria"/>
</dbReference>
<proteinExistence type="predicted"/>
<gene>
    <name evidence="3" type="ORF">SAMN04487884_102116</name>
</gene>
<dbReference type="Proteomes" id="UP000182584">
    <property type="component" value="Unassembled WGS sequence"/>
</dbReference>
<dbReference type="eggNOG" id="COG3689">
    <property type="taxonomic scope" value="Bacteria"/>
</dbReference>
<dbReference type="SUPFAM" id="SSF52540">
    <property type="entry name" value="P-loop containing nucleoside triphosphate hydrolases"/>
    <property type="match status" value="1"/>
</dbReference>
<feature type="domain" description="CobW/HypB/UreG nucleotide-binding" evidence="1">
    <location>
        <begin position="49"/>
        <end position="213"/>
    </location>
</feature>
<organism evidence="3 4">
    <name type="scientific">Butyrivibrio fibrisolvens</name>
    <dbReference type="NCBI Taxonomy" id="831"/>
    <lineage>
        <taxon>Bacteria</taxon>
        <taxon>Bacillati</taxon>
        <taxon>Bacillota</taxon>
        <taxon>Clostridia</taxon>
        <taxon>Lachnospirales</taxon>
        <taxon>Lachnospiraceae</taxon>
        <taxon>Butyrivibrio</taxon>
    </lineage>
</organism>
<dbReference type="InterPro" id="IPR048447">
    <property type="entry name" value="DUF1980_C"/>
</dbReference>
<dbReference type="InterPro" id="IPR027417">
    <property type="entry name" value="P-loop_NTPase"/>
</dbReference>
<evidence type="ECO:0000313" key="4">
    <source>
        <dbReference type="Proteomes" id="UP000182584"/>
    </source>
</evidence>
<dbReference type="InterPro" id="IPR003495">
    <property type="entry name" value="CobW/HypB/UreG_nucleotide-bd"/>
</dbReference>
<dbReference type="EMBL" id="FOGJ01000002">
    <property type="protein sequence ID" value="SER12442.1"/>
    <property type="molecule type" value="Genomic_DNA"/>
</dbReference>
<accession>A0A1H9LLR1</accession>
<dbReference type="Pfam" id="PF02492">
    <property type="entry name" value="cobW"/>
    <property type="match status" value="1"/>
</dbReference>
<dbReference type="Gene3D" id="3.40.50.300">
    <property type="entry name" value="P-loop containing nucleotide triphosphate hydrolases"/>
    <property type="match status" value="1"/>
</dbReference>
<sequence>MRIFSAEEDKECQAYRSLKKISILWNDSKYYYSEVVRVFGMKGKVKMKPVYIINGFLDSGKTDFFRYTIAQPYFRSNGLTLIIVCEEGENDYEEKLLKSTNSVKVVVEDESDFTVAKLQSFENKYNPERVLIEFNGMWDPRAIHLPKNWNIEQQITMVNCSTFEMYYTNMKSMLVEQIRKSDMILFNRCDGFNEKLPAFKRNVKAVNQQAEVIFEDRNGEVDVTLDEDLPFDLKADPIELNNYGYGMFYLDALEHADRYKGKKVRFKALVAKPKDLPKGRFVPGRLSMNCCAQDMQFLGFACDYDKTDELNEKDWVEVTAEVGKEFVKEYNGEGPVLKAVSVVPTTEPSNPVVDFTQPILSD</sequence>
<dbReference type="RefSeq" id="WP_242952664.1">
    <property type="nucleotide sequence ID" value="NZ_FOGJ01000002.1"/>
</dbReference>
<name>A0A1H9LLR1_BUTFI</name>
<feature type="domain" description="DUF1980" evidence="2">
    <location>
        <begin position="233"/>
        <end position="352"/>
    </location>
</feature>
<evidence type="ECO:0000259" key="1">
    <source>
        <dbReference type="Pfam" id="PF02492"/>
    </source>
</evidence>